<gene>
    <name evidence="2" type="ORF">Bequi_08855</name>
</gene>
<feature type="region of interest" description="Disordered" evidence="1">
    <location>
        <begin position="196"/>
        <end position="260"/>
    </location>
</feature>
<protein>
    <recommendedName>
        <fullName evidence="4">AbiEi antitoxin C-terminal domain-containing protein</fullName>
    </recommendedName>
</protein>
<keyword evidence="3" id="KW-1185">Reference proteome</keyword>
<evidence type="ECO:0000313" key="3">
    <source>
        <dbReference type="Proteomes" id="UP001203761"/>
    </source>
</evidence>
<accession>A0ABT0R0Q7</accession>
<dbReference type="RefSeq" id="WP_249737570.1">
    <property type="nucleotide sequence ID" value="NZ_JAKNCJ010000003.1"/>
</dbReference>
<reference evidence="2" key="1">
    <citation type="submission" date="2022-02" db="EMBL/GenBank/DDBJ databases">
        <authorList>
            <person name="Lee M."/>
            <person name="Kim S.-J."/>
            <person name="Jung M.-Y."/>
        </authorList>
    </citation>
    <scope>NUCLEOTIDE SEQUENCE</scope>
    <source>
        <strain evidence="2">JHP9</strain>
    </source>
</reference>
<comment type="caution">
    <text evidence="2">The sequence shown here is derived from an EMBL/GenBank/DDBJ whole genome shotgun (WGS) entry which is preliminary data.</text>
</comment>
<evidence type="ECO:0000256" key="1">
    <source>
        <dbReference type="SAM" id="MobiDB-lite"/>
    </source>
</evidence>
<dbReference type="EMBL" id="JAKNCJ010000003">
    <property type="protein sequence ID" value="MCL6423496.1"/>
    <property type="molecule type" value="Genomic_DNA"/>
</dbReference>
<name>A0ABT0R0Q7_9MICO</name>
<sequence>MTAPARALPCAAWSAHAADLAAPLEREMAQWPAGSPSTEGAVLDGHVLRLDRDLCIPADLARTALDRALLVGCVIGEQLRPHHVIAGRSALWVHLGGAFPRPLELLTSAHRSLVSGASVRHCTLLPEEIDVIAGAPVTSPARTCIDLMRFAPQDAAVRAVAAMLGAGLCTPAQLGRALRSVQGLRGSRRAAELLRGMEDPRARPSVDARARRFTREPCGHPEHREHPEPREGRAPGPGLQGAQARAASRPSTGLPSAVTR</sequence>
<evidence type="ECO:0000313" key="2">
    <source>
        <dbReference type="EMBL" id="MCL6423496.1"/>
    </source>
</evidence>
<organism evidence="2 3">
    <name type="scientific">Brachybacterium equifaecis</name>
    <dbReference type="NCBI Taxonomy" id="2910770"/>
    <lineage>
        <taxon>Bacteria</taxon>
        <taxon>Bacillati</taxon>
        <taxon>Actinomycetota</taxon>
        <taxon>Actinomycetes</taxon>
        <taxon>Micrococcales</taxon>
        <taxon>Dermabacteraceae</taxon>
        <taxon>Brachybacterium</taxon>
    </lineage>
</organism>
<dbReference type="Proteomes" id="UP001203761">
    <property type="component" value="Unassembled WGS sequence"/>
</dbReference>
<evidence type="ECO:0008006" key="4">
    <source>
        <dbReference type="Google" id="ProtNLM"/>
    </source>
</evidence>
<feature type="compositionally biased region" description="Polar residues" evidence="1">
    <location>
        <begin position="249"/>
        <end position="260"/>
    </location>
</feature>
<proteinExistence type="predicted"/>
<feature type="compositionally biased region" description="Basic and acidic residues" evidence="1">
    <location>
        <begin position="196"/>
        <end position="233"/>
    </location>
</feature>